<evidence type="ECO:0000256" key="1">
    <source>
        <dbReference type="SAM" id="Coils"/>
    </source>
</evidence>
<protein>
    <submittedName>
        <fullName evidence="2">Uncharacterized protein</fullName>
    </submittedName>
</protein>
<sequence length="294" mass="34087">MDISNHRYASSPLITNSYPMVSTPKFTLDSNSSLNLSLFIDDRSTENVTESFVTTCSSLQVILSQMQLKLATVFLQETEYLQSREQHLQFTEQSIGKRVEQIKFLQNQRQQLEQDFDQIRIRLENAVIQITNFHIHGAKTLQKLFSDSSQIDLQISELLSESLASLNRSRSLIQSTTSDLTTKSHEIQSELAKRQTLLHQTQSSVLFMLEQINTLNQLNTEHVGDVTIASIDFEKRYQQLLDQCETTQMNWNIKKEFDDVQRLEKEKKQLEKDLLEQTILLENISTILDKTIRK</sequence>
<dbReference type="EMBL" id="CAJNOR010001031">
    <property type="protein sequence ID" value="CAF1060588.1"/>
    <property type="molecule type" value="Genomic_DNA"/>
</dbReference>
<keyword evidence="1" id="KW-0175">Coiled coil</keyword>
<gene>
    <name evidence="2" type="ORF">XAT740_LOCUS16262</name>
</gene>
<feature type="coiled-coil region" evidence="1">
    <location>
        <begin position="253"/>
        <end position="280"/>
    </location>
</feature>
<comment type="caution">
    <text evidence="2">The sequence shown here is derived from an EMBL/GenBank/DDBJ whole genome shotgun (WGS) entry which is preliminary data.</text>
</comment>
<feature type="coiled-coil region" evidence="1">
    <location>
        <begin position="95"/>
        <end position="129"/>
    </location>
</feature>
<name>A0A814L6L8_ADIRI</name>
<accession>A0A814L6L8</accession>
<evidence type="ECO:0000313" key="2">
    <source>
        <dbReference type="EMBL" id="CAF1060588.1"/>
    </source>
</evidence>
<reference evidence="2" key="1">
    <citation type="submission" date="2021-02" db="EMBL/GenBank/DDBJ databases">
        <authorList>
            <person name="Nowell W R."/>
        </authorList>
    </citation>
    <scope>NUCLEOTIDE SEQUENCE</scope>
</reference>
<evidence type="ECO:0000313" key="3">
    <source>
        <dbReference type="Proteomes" id="UP000663828"/>
    </source>
</evidence>
<dbReference type="Proteomes" id="UP000663828">
    <property type="component" value="Unassembled WGS sequence"/>
</dbReference>
<organism evidence="2 3">
    <name type="scientific">Adineta ricciae</name>
    <name type="common">Rotifer</name>
    <dbReference type="NCBI Taxonomy" id="249248"/>
    <lineage>
        <taxon>Eukaryota</taxon>
        <taxon>Metazoa</taxon>
        <taxon>Spiralia</taxon>
        <taxon>Gnathifera</taxon>
        <taxon>Rotifera</taxon>
        <taxon>Eurotatoria</taxon>
        <taxon>Bdelloidea</taxon>
        <taxon>Adinetida</taxon>
        <taxon>Adinetidae</taxon>
        <taxon>Adineta</taxon>
    </lineage>
</organism>
<proteinExistence type="predicted"/>
<dbReference type="AlphaFoldDB" id="A0A814L6L8"/>
<keyword evidence="3" id="KW-1185">Reference proteome</keyword>